<sequence length="104" mass="11879">DFKTALESNPEKNEYKWFTGGRLNASENCLDRHLKNGKRNKAALIWQGEPEEEVRVFTYHMLHRKVCPIYLPMVPELVISMLACARIGASLPRMECSAGAKQFP</sequence>
<dbReference type="Pfam" id="PF16177">
    <property type="entry name" value="ACAS_N"/>
    <property type="match status" value="1"/>
</dbReference>
<evidence type="ECO:0000313" key="3">
    <source>
        <dbReference type="Proteomes" id="UP001057375"/>
    </source>
</evidence>
<dbReference type="InterPro" id="IPR042099">
    <property type="entry name" value="ANL_N_sf"/>
</dbReference>
<feature type="non-terminal residue" evidence="2">
    <location>
        <position position="1"/>
    </location>
</feature>
<dbReference type="Proteomes" id="UP001057375">
    <property type="component" value="Unassembled WGS sequence"/>
</dbReference>
<reference evidence="2" key="1">
    <citation type="submission" date="2022-03" db="EMBL/GenBank/DDBJ databases">
        <title>Draft genome sequence of Aduncisulcus paluster, a free-living microaerophilic Fornicata.</title>
        <authorList>
            <person name="Yuyama I."/>
            <person name="Kume K."/>
            <person name="Tamura T."/>
            <person name="Inagaki Y."/>
            <person name="Hashimoto T."/>
        </authorList>
    </citation>
    <scope>NUCLEOTIDE SEQUENCE</scope>
    <source>
        <strain evidence="2">NY0171</strain>
    </source>
</reference>
<accession>A0ABQ5KAQ7</accession>
<proteinExistence type="predicted"/>
<organism evidence="2 3">
    <name type="scientific">Aduncisulcus paluster</name>
    <dbReference type="NCBI Taxonomy" id="2918883"/>
    <lineage>
        <taxon>Eukaryota</taxon>
        <taxon>Metamonada</taxon>
        <taxon>Carpediemonas-like organisms</taxon>
        <taxon>Aduncisulcus</taxon>
    </lineage>
</organism>
<dbReference type="PANTHER" id="PTHR24095">
    <property type="entry name" value="ACETYL-COENZYME A SYNTHETASE"/>
    <property type="match status" value="1"/>
</dbReference>
<dbReference type="EMBL" id="BQXS01007731">
    <property type="protein sequence ID" value="GKT28425.1"/>
    <property type="molecule type" value="Genomic_DNA"/>
</dbReference>
<comment type="caution">
    <text evidence="2">The sequence shown here is derived from an EMBL/GenBank/DDBJ whole genome shotgun (WGS) entry which is preliminary data.</text>
</comment>
<dbReference type="Gene3D" id="3.40.50.12780">
    <property type="entry name" value="N-terminal domain of ligase-like"/>
    <property type="match status" value="1"/>
</dbReference>
<feature type="domain" description="Acetyl-coenzyme A synthetase N-terminal" evidence="1">
    <location>
        <begin position="2"/>
        <end position="29"/>
    </location>
</feature>
<evidence type="ECO:0000259" key="1">
    <source>
        <dbReference type="Pfam" id="PF16177"/>
    </source>
</evidence>
<dbReference type="PANTHER" id="PTHR24095:SF14">
    <property type="entry name" value="ACETYL-COENZYME A SYNTHETASE 1"/>
    <property type="match status" value="1"/>
</dbReference>
<keyword evidence="3" id="KW-1185">Reference proteome</keyword>
<dbReference type="SUPFAM" id="SSF56801">
    <property type="entry name" value="Acetyl-CoA synthetase-like"/>
    <property type="match status" value="1"/>
</dbReference>
<name>A0ABQ5KAQ7_9EUKA</name>
<dbReference type="InterPro" id="IPR032387">
    <property type="entry name" value="ACAS_N"/>
</dbReference>
<evidence type="ECO:0000313" key="2">
    <source>
        <dbReference type="EMBL" id="GKT28425.1"/>
    </source>
</evidence>
<protein>
    <recommendedName>
        <fullName evidence="1">Acetyl-coenzyme A synthetase N-terminal domain-containing protein</fullName>
    </recommendedName>
</protein>
<gene>
    <name evidence="2" type="ORF">ADUPG1_004938</name>
</gene>